<comment type="similarity">
    <text evidence="3">Belongs to the sorting nexin family.</text>
</comment>
<dbReference type="Gene3D" id="3.30.1520.10">
    <property type="entry name" value="Phox-like domain"/>
    <property type="match status" value="1"/>
</dbReference>
<comment type="subcellular location">
    <subcellularLocation>
        <location evidence="1">Endosome membrane</location>
        <topology evidence="1">Peripheral membrane protein</topology>
    </subcellularLocation>
    <subcellularLocation>
        <location evidence="2">Preautophagosomal structure membrane</location>
        <topology evidence="2">Peripheral membrane protein</topology>
    </subcellularLocation>
</comment>
<evidence type="ECO:0000256" key="8">
    <source>
        <dbReference type="ARBA" id="ARBA00023121"/>
    </source>
</evidence>
<dbReference type="SMART" id="SM00312">
    <property type="entry name" value="PX"/>
    <property type="match status" value="1"/>
</dbReference>
<dbReference type="InterPro" id="IPR044106">
    <property type="entry name" value="PX_Snx41/Atg20"/>
</dbReference>
<evidence type="ECO:0000256" key="9">
    <source>
        <dbReference type="ARBA" id="ARBA00023136"/>
    </source>
</evidence>
<name>A0A1X7QZW2_9SACH</name>
<reference evidence="13 14" key="1">
    <citation type="submission" date="2017-04" db="EMBL/GenBank/DDBJ databases">
        <authorList>
            <person name="Afonso C.L."/>
            <person name="Miller P.J."/>
            <person name="Scott M.A."/>
            <person name="Spackman E."/>
            <person name="Goraichik I."/>
            <person name="Dimitrov K.M."/>
            <person name="Suarez D.L."/>
            <person name="Swayne D.E."/>
        </authorList>
    </citation>
    <scope>NUCLEOTIDE SEQUENCE [LARGE SCALE GENOMIC DNA]</scope>
</reference>
<dbReference type="PANTHER" id="PTHR46979">
    <property type="entry name" value="SORTING NEXIN-41"/>
    <property type="match status" value="1"/>
</dbReference>
<keyword evidence="14" id="KW-1185">Reference proteome</keyword>
<dbReference type="AlphaFoldDB" id="A0A1X7QZW2"/>
<dbReference type="PROSITE" id="PS50195">
    <property type="entry name" value="PX"/>
    <property type="match status" value="1"/>
</dbReference>
<evidence type="ECO:0000256" key="4">
    <source>
        <dbReference type="ARBA" id="ARBA00022448"/>
    </source>
</evidence>
<feature type="domain" description="PX" evidence="12">
    <location>
        <begin position="200"/>
        <end position="346"/>
    </location>
</feature>
<dbReference type="GO" id="GO:0032266">
    <property type="term" value="F:phosphatidylinositol-3-phosphate binding"/>
    <property type="evidence" value="ECO:0007669"/>
    <property type="project" value="UniProtKB-ARBA"/>
</dbReference>
<keyword evidence="5" id="KW-0967">Endosome</keyword>
<dbReference type="GO" id="GO:0042147">
    <property type="term" value="P:retrograde transport, endosome to Golgi"/>
    <property type="evidence" value="ECO:0007669"/>
    <property type="project" value="InterPro"/>
</dbReference>
<keyword evidence="8" id="KW-0446">Lipid-binding</keyword>
<dbReference type="Pfam" id="PF00787">
    <property type="entry name" value="PX"/>
    <property type="match status" value="1"/>
</dbReference>
<dbReference type="EMBL" id="FXLY01000002">
    <property type="protein sequence ID" value="SMN18784.1"/>
    <property type="molecule type" value="Genomic_DNA"/>
</dbReference>
<dbReference type="InterPro" id="IPR036871">
    <property type="entry name" value="PX_dom_sf"/>
</dbReference>
<accession>A0A1X7QZW2</accession>
<dbReference type="GO" id="GO:0005829">
    <property type="term" value="C:cytosol"/>
    <property type="evidence" value="ECO:0007669"/>
    <property type="project" value="GOC"/>
</dbReference>
<evidence type="ECO:0000256" key="7">
    <source>
        <dbReference type="ARBA" id="ARBA00023006"/>
    </source>
</evidence>
<keyword evidence="4" id="KW-0813">Transport</keyword>
<evidence type="ECO:0000256" key="11">
    <source>
        <dbReference type="SAM" id="MobiDB-lite"/>
    </source>
</evidence>
<organism evidence="13 14">
    <name type="scientific">Maudiozyma saulgeensis</name>
    <dbReference type="NCBI Taxonomy" id="1789683"/>
    <lineage>
        <taxon>Eukaryota</taxon>
        <taxon>Fungi</taxon>
        <taxon>Dikarya</taxon>
        <taxon>Ascomycota</taxon>
        <taxon>Saccharomycotina</taxon>
        <taxon>Saccharomycetes</taxon>
        <taxon>Saccharomycetales</taxon>
        <taxon>Saccharomycetaceae</taxon>
        <taxon>Maudiozyma</taxon>
    </lineage>
</organism>
<dbReference type="PANTHER" id="PTHR46979:SF1">
    <property type="entry name" value="AUTOPHAGY-RELATED PROTEIN 20"/>
    <property type="match status" value="1"/>
</dbReference>
<dbReference type="InterPro" id="IPR001683">
    <property type="entry name" value="PX_dom"/>
</dbReference>
<sequence>MAKNKNRKGKKQGNQPEKPSNNSGDITKPNVSIVDMNPSEESSDQLESTSKEQTREPKSNEDVKDDALKIDNLNKPSIVNDDSNSVGDVASLVEARMVHTAIIEKDNPFLEAQSQIEKENNINEKNSNSEKHLTITQKSQDIKNPNKIYEDAEKNNNYDDDDDDDLVLPKIKPLKSEITETNLELRNPNEQISTKLNDNHLNNINIQILEANKISEGQGRAYVAYTIKYGDSIVKRRYSDFESLKNILVRLFPTTLIPPIPKKESIKTYGKVITGSTNDFILPSDDLGSVDLSFSVINGNIPNTDAKLIRHRIRMLTLFLTKVLQNKEINKTSIITDFLEPNHVNWNDFVASSPTFSSLPKNTLNCNPLDPTNTSRLYVSLPIPSSSQIIPKEVRGVATYPKKFKEKFDLIDQDYKLYENILSNGIYKHNKRITKTLYDLKNDFNEIKEISAIFVKSPQRDIGIQEQLVHISDTYYETSFLLEKFVSRLHYNIDEPLSELVGMAGSARDLIKFRRLKYIQNDMIKKSLNSKQKQLNKLVTENSRFSHMDNAIEDAMANTQTVSLQRPNTEPNSYSGKLFSKFNKLASIVKESVTYQEVDPKTAAIELKKEIEKLEKYQNVTIPDLKIITDMIQNQELAEFENDRAQELKKILKSHATYMRSFAQKNLELWKNLKKQQTD</sequence>
<evidence type="ECO:0000256" key="3">
    <source>
        <dbReference type="ARBA" id="ARBA00010883"/>
    </source>
</evidence>
<dbReference type="CDD" id="cd06867">
    <property type="entry name" value="PX_SNX41_42"/>
    <property type="match status" value="1"/>
</dbReference>
<dbReference type="GO" id="GO:0015031">
    <property type="term" value="P:protein transport"/>
    <property type="evidence" value="ECO:0007669"/>
    <property type="project" value="UniProtKB-KW"/>
</dbReference>
<evidence type="ECO:0000256" key="2">
    <source>
        <dbReference type="ARBA" id="ARBA00004623"/>
    </source>
</evidence>
<evidence type="ECO:0000256" key="6">
    <source>
        <dbReference type="ARBA" id="ARBA00022927"/>
    </source>
</evidence>
<dbReference type="Gene3D" id="1.20.1270.60">
    <property type="entry name" value="Arfaptin homology (AH) domain/BAR domain"/>
    <property type="match status" value="1"/>
</dbReference>
<keyword evidence="7" id="KW-0072">Autophagy</keyword>
<feature type="compositionally biased region" description="Polar residues" evidence="11">
    <location>
        <begin position="134"/>
        <end position="143"/>
    </location>
</feature>
<feature type="region of interest" description="Disordered" evidence="11">
    <location>
        <begin position="120"/>
        <end position="145"/>
    </location>
</feature>
<keyword evidence="9" id="KW-0472">Membrane</keyword>
<proteinExistence type="inferred from homology"/>
<evidence type="ECO:0000256" key="10">
    <source>
        <dbReference type="ARBA" id="ARBA00039251"/>
    </source>
</evidence>
<gene>
    <name evidence="13" type="ORF">KASA_0Q13255G</name>
</gene>
<evidence type="ECO:0000259" key="12">
    <source>
        <dbReference type="PROSITE" id="PS50195"/>
    </source>
</evidence>
<evidence type="ECO:0000256" key="1">
    <source>
        <dbReference type="ARBA" id="ARBA00004481"/>
    </source>
</evidence>
<dbReference type="OrthoDB" id="289314at2759"/>
<evidence type="ECO:0000313" key="14">
    <source>
        <dbReference type="Proteomes" id="UP000196158"/>
    </source>
</evidence>
<dbReference type="STRING" id="1789683.A0A1X7QZW2"/>
<feature type="region of interest" description="Disordered" evidence="11">
    <location>
        <begin position="1"/>
        <end position="69"/>
    </location>
</feature>
<dbReference type="InterPro" id="IPR051079">
    <property type="entry name" value="Sorting_Nexin_Autophagy"/>
</dbReference>
<feature type="compositionally biased region" description="Basic and acidic residues" evidence="11">
    <location>
        <begin position="49"/>
        <end position="69"/>
    </location>
</feature>
<dbReference type="Proteomes" id="UP000196158">
    <property type="component" value="Unassembled WGS sequence"/>
</dbReference>
<dbReference type="InterPro" id="IPR027267">
    <property type="entry name" value="AH/BAR_dom_sf"/>
</dbReference>
<dbReference type="GO" id="GO:0034045">
    <property type="term" value="C:phagophore assembly site membrane"/>
    <property type="evidence" value="ECO:0007669"/>
    <property type="project" value="UniProtKB-SubCell"/>
</dbReference>
<feature type="compositionally biased region" description="Basic and acidic residues" evidence="11">
    <location>
        <begin position="120"/>
        <end position="133"/>
    </location>
</feature>
<protein>
    <recommendedName>
        <fullName evidence="10">Autophagy-related protein 20</fullName>
    </recommendedName>
</protein>
<keyword evidence="6" id="KW-0653">Protein transport</keyword>
<dbReference type="GO" id="GO:0010008">
    <property type="term" value="C:endosome membrane"/>
    <property type="evidence" value="ECO:0007669"/>
    <property type="project" value="UniProtKB-SubCell"/>
</dbReference>
<evidence type="ECO:0000313" key="13">
    <source>
        <dbReference type="EMBL" id="SMN18784.1"/>
    </source>
</evidence>
<dbReference type="GO" id="GO:0006914">
    <property type="term" value="P:autophagy"/>
    <property type="evidence" value="ECO:0007669"/>
    <property type="project" value="UniProtKB-KW"/>
</dbReference>
<evidence type="ECO:0000256" key="5">
    <source>
        <dbReference type="ARBA" id="ARBA00022753"/>
    </source>
</evidence>
<dbReference type="SUPFAM" id="SSF64268">
    <property type="entry name" value="PX domain"/>
    <property type="match status" value="1"/>
</dbReference>
<feature type="compositionally biased region" description="Basic residues" evidence="11">
    <location>
        <begin position="1"/>
        <end position="11"/>
    </location>
</feature>